<dbReference type="RefSeq" id="WP_220663631.1">
    <property type="nucleotide sequence ID" value="NZ_CP069370.1"/>
</dbReference>
<keyword evidence="2" id="KW-1185">Reference proteome</keyword>
<organism evidence="1 2">
    <name type="scientific">Neotabrizicola shimadae</name>
    <dbReference type="NCBI Taxonomy" id="2807096"/>
    <lineage>
        <taxon>Bacteria</taxon>
        <taxon>Pseudomonadati</taxon>
        <taxon>Pseudomonadota</taxon>
        <taxon>Alphaproteobacteria</taxon>
        <taxon>Rhodobacterales</taxon>
        <taxon>Paracoccaceae</taxon>
        <taxon>Neotabrizicola</taxon>
    </lineage>
</organism>
<evidence type="ECO:0000313" key="1">
    <source>
        <dbReference type="EMBL" id="QYZ71221.1"/>
    </source>
</evidence>
<gene>
    <name evidence="1" type="ORF">JO391_06870</name>
</gene>
<dbReference type="Proteomes" id="UP000826300">
    <property type="component" value="Chromosome"/>
</dbReference>
<proteinExistence type="predicted"/>
<evidence type="ECO:0000313" key="2">
    <source>
        <dbReference type="Proteomes" id="UP000826300"/>
    </source>
</evidence>
<dbReference type="KEGG" id="nsm:JO391_06870"/>
<accession>A0A8G0ZTQ0</accession>
<name>A0A8G0ZTQ0_9RHOB</name>
<dbReference type="EMBL" id="CP069370">
    <property type="protein sequence ID" value="QYZ71221.1"/>
    <property type="molecule type" value="Genomic_DNA"/>
</dbReference>
<reference evidence="1" key="1">
    <citation type="submission" date="2021-02" db="EMBL/GenBank/DDBJ databases">
        <title>Rhodobacter shimadae sp. nov., an aerobic anoxygenic phototrophic bacterium isolated from a hot spring.</title>
        <authorList>
            <person name="Muramatsu S."/>
            <person name="Haruta S."/>
            <person name="Hirose S."/>
            <person name="Hanada S."/>
        </authorList>
    </citation>
    <scope>NUCLEOTIDE SEQUENCE</scope>
    <source>
        <strain evidence="1">N10</strain>
    </source>
</reference>
<dbReference type="AlphaFoldDB" id="A0A8G0ZTQ0"/>
<sequence>MRWSHELIRIPPFGKQPVEARGGLGYVEGNVPFIAFEEGSDLMRLRTGQAVPVLARKVSLLNPFSVTAEVQILRGPDLCAVGSAEMPDHRTFAATRAKASTVIQNVAGGGPAAGRRRGIGLMSKRGRFHVNYFNTVAATDVANEIMVLPKASVAFLPLRPAAAFNTSIPCYRPDGSINEELVCIAGSYTQAEIDTWKAAAGYTAAEIKHGANFASGEFQVGPDLAAFVTVPETVVLKTILDIRDMGDVSLFTVR</sequence>
<protein>
    <submittedName>
        <fullName evidence="1">Uncharacterized protein</fullName>
    </submittedName>
</protein>